<feature type="domain" description="MYND-type" evidence="6">
    <location>
        <begin position="106"/>
        <end position="147"/>
    </location>
</feature>
<proteinExistence type="predicted"/>
<feature type="compositionally biased region" description="Basic and acidic residues" evidence="5">
    <location>
        <begin position="584"/>
        <end position="593"/>
    </location>
</feature>
<feature type="compositionally biased region" description="Basic and acidic residues" evidence="5">
    <location>
        <begin position="443"/>
        <end position="458"/>
    </location>
</feature>
<dbReference type="InterPro" id="IPR011990">
    <property type="entry name" value="TPR-like_helical_dom_sf"/>
</dbReference>
<keyword evidence="1" id="KW-0479">Metal-binding</keyword>
<evidence type="ECO:0000256" key="3">
    <source>
        <dbReference type="ARBA" id="ARBA00022833"/>
    </source>
</evidence>
<evidence type="ECO:0000313" key="8">
    <source>
        <dbReference type="Proteomes" id="UP000266841"/>
    </source>
</evidence>
<dbReference type="GO" id="GO:0008270">
    <property type="term" value="F:zinc ion binding"/>
    <property type="evidence" value="ECO:0007669"/>
    <property type="project" value="UniProtKB-KW"/>
</dbReference>
<keyword evidence="3" id="KW-0862">Zinc</keyword>
<feature type="compositionally biased region" description="Basic and acidic residues" evidence="5">
    <location>
        <begin position="49"/>
        <end position="59"/>
    </location>
</feature>
<dbReference type="OrthoDB" id="272077at2759"/>
<dbReference type="InterPro" id="IPR006597">
    <property type="entry name" value="Sel1-like"/>
</dbReference>
<feature type="region of interest" description="Disordered" evidence="5">
    <location>
        <begin position="381"/>
        <end position="593"/>
    </location>
</feature>
<feature type="compositionally biased region" description="Basic residues" evidence="5">
    <location>
        <begin position="560"/>
        <end position="572"/>
    </location>
</feature>
<reference evidence="7 8" key="1">
    <citation type="journal article" date="2012" name="Genome Biol.">
        <title>Genome and low-iron response of an oceanic diatom adapted to chronic iron limitation.</title>
        <authorList>
            <person name="Lommer M."/>
            <person name="Specht M."/>
            <person name="Roy A.S."/>
            <person name="Kraemer L."/>
            <person name="Andreson R."/>
            <person name="Gutowska M.A."/>
            <person name="Wolf J."/>
            <person name="Bergner S.V."/>
            <person name="Schilhabel M.B."/>
            <person name="Klostermeier U.C."/>
            <person name="Beiko R.G."/>
            <person name="Rosenstiel P."/>
            <person name="Hippler M."/>
            <person name="Laroche J."/>
        </authorList>
    </citation>
    <scope>NUCLEOTIDE SEQUENCE [LARGE SCALE GENOMIC DNA]</scope>
    <source>
        <strain evidence="7 8">CCMP1005</strain>
    </source>
</reference>
<protein>
    <recommendedName>
        <fullName evidence="6">MYND-type domain-containing protein</fullName>
    </recommendedName>
</protein>
<evidence type="ECO:0000313" key="7">
    <source>
        <dbReference type="EMBL" id="EJK55987.1"/>
    </source>
</evidence>
<dbReference type="PROSITE" id="PS01360">
    <property type="entry name" value="ZF_MYND_1"/>
    <property type="match status" value="1"/>
</dbReference>
<dbReference type="InterPro" id="IPR052945">
    <property type="entry name" value="Mitotic_Regulator"/>
</dbReference>
<dbReference type="EMBL" id="AGNL01032699">
    <property type="protein sequence ID" value="EJK55987.1"/>
    <property type="molecule type" value="Genomic_DNA"/>
</dbReference>
<dbReference type="Proteomes" id="UP000266841">
    <property type="component" value="Unassembled WGS sequence"/>
</dbReference>
<keyword evidence="8" id="KW-1185">Reference proteome</keyword>
<dbReference type="Gene3D" id="6.10.140.2220">
    <property type="match status" value="1"/>
</dbReference>
<feature type="non-terminal residue" evidence="7">
    <location>
        <position position="593"/>
    </location>
</feature>
<accession>K0SB66</accession>
<feature type="compositionally biased region" description="Basic and acidic residues" evidence="5">
    <location>
        <begin position="409"/>
        <end position="418"/>
    </location>
</feature>
<dbReference type="Pfam" id="PF08238">
    <property type="entry name" value="Sel1"/>
    <property type="match status" value="2"/>
</dbReference>
<feature type="compositionally biased region" description="Polar residues" evidence="5">
    <location>
        <begin position="487"/>
        <end position="497"/>
    </location>
</feature>
<dbReference type="AlphaFoldDB" id="K0SB66"/>
<feature type="region of interest" description="Disordered" evidence="5">
    <location>
        <begin position="1"/>
        <end position="33"/>
    </location>
</feature>
<feature type="compositionally biased region" description="Basic and acidic residues" evidence="5">
    <location>
        <begin position="515"/>
        <end position="534"/>
    </location>
</feature>
<dbReference type="PANTHER" id="PTHR43628">
    <property type="entry name" value="ACTIVATOR OF C KINASE PROTEIN 1-RELATED"/>
    <property type="match status" value="1"/>
</dbReference>
<dbReference type="PANTHER" id="PTHR43628:SF1">
    <property type="entry name" value="CHITIN SYNTHASE REGULATORY FACTOR 2-RELATED"/>
    <property type="match status" value="1"/>
</dbReference>
<organism evidence="7 8">
    <name type="scientific">Thalassiosira oceanica</name>
    <name type="common">Marine diatom</name>
    <dbReference type="NCBI Taxonomy" id="159749"/>
    <lineage>
        <taxon>Eukaryota</taxon>
        <taxon>Sar</taxon>
        <taxon>Stramenopiles</taxon>
        <taxon>Ochrophyta</taxon>
        <taxon>Bacillariophyta</taxon>
        <taxon>Coscinodiscophyceae</taxon>
        <taxon>Thalassiosirophycidae</taxon>
        <taxon>Thalassiosirales</taxon>
        <taxon>Thalassiosiraceae</taxon>
        <taxon>Thalassiosira</taxon>
    </lineage>
</organism>
<evidence type="ECO:0000256" key="1">
    <source>
        <dbReference type="ARBA" id="ARBA00022723"/>
    </source>
</evidence>
<comment type="caution">
    <text evidence="7">The sequence shown here is derived from an EMBL/GenBank/DDBJ whole genome shotgun (WGS) entry which is preliminary data.</text>
</comment>
<evidence type="ECO:0000256" key="2">
    <source>
        <dbReference type="ARBA" id="ARBA00022771"/>
    </source>
</evidence>
<evidence type="ECO:0000259" key="6">
    <source>
        <dbReference type="PROSITE" id="PS50865"/>
    </source>
</evidence>
<dbReference type="PROSITE" id="PS50865">
    <property type="entry name" value="ZF_MYND_2"/>
    <property type="match status" value="1"/>
</dbReference>
<evidence type="ECO:0000256" key="5">
    <source>
        <dbReference type="SAM" id="MobiDB-lite"/>
    </source>
</evidence>
<dbReference type="Pfam" id="PF01753">
    <property type="entry name" value="zf-MYND"/>
    <property type="match status" value="1"/>
</dbReference>
<keyword evidence="2 4" id="KW-0863">Zinc-finger</keyword>
<feature type="region of interest" description="Disordered" evidence="5">
    <location>
        <begin position="47"/>
        <end position="77"/>
    </location>
</feature>
<gene>
    <name evidence="7" type="ORF">THAOC_24205</name>
</gene>
<name>K0SB66_THAOC</name>
<dbReference type="SMART" id="SM00671">
    <property type="entry name" value="SEL1"/>
    <property type="match status" value="2"/>
</dbReference>
<dbReference type="Gene3D" id="1.25.40.10">
    <property type="entry name" value="Tetratricopeptide repeat domain"/>
    <property type="match status" value="1"/>
</dbReference>
<evidence type="ECO:0000256" key="4">
    <source>
        <dbReference type="PROSITE-ProRule" id="PRU00134"/>
    </source>
</evidence>
<sequence length="593" mass="64030">MPLNAAQIHGEKDTSVRDIDKPPIPGRGPGLPGRVARLSRLSTLLSMEGPERPPHKGRGDGQLGRPGAWPKRPTDRVRTRRGALAITAASATMAASCIPAVAADVCANCGREGGDGVKLKNCTACLLVKYCGVDCQKAHRKIHKKACKERAAELKDERLYGQGHERPRGRFCPICAQPVPLPTEEHACVSPCCMKMVCKGCVLAAMKMGINDKCEFCRTPRYKGDAEALARIQARVGKKDPEAIRHLGYQYMGGRLGLEKNMTRAVELWTEAAELGSAGAFQSLGTAYSNGDGVEKDTKRGASFYEKAAMLGNSTARHNLGCYECERGRYDRGVRHLLISAKMGQAISIENIKMLFKGGLATKSQYAEALKGYQAAVEEMKSPDRKEAETSPFFHQSGKNSPNGLPYKSLKECTEKPAPHAVQLDHGPPDGAPVRLVPRPFRRAGDVHESRPAEEHPGDVVPQRSQNAPPLASAPGSAIGRAARAPTPTSIRTSSAGPTDDAPPRGGRADGPGSPDREVDLDETPREREARGQEEPGAGRGPIPLRRRPLLPPHVEGDARRRHREPLRRVSRPKPTATAPRSARSADSRRSSG</sequence>
<feature type="compositionally biased region" description="Basic and acidic residues" evidence="5">
    <location>
        <begin position="9"/>
        <end position="21"/>
    </location>
</feature>
<feature type="compositionally biased region" description="Polar residues" evidence="5">
    <location>
        <begin position="393"/>
        <end position="403"/>
    </location>
</feature>
<dbReference type="InterPro" id="IPR002893">
    <property type="entry name" value="Znf_MYND"/>
</dbReference>
<dbReference type="SUPFAM" id="SSF144232">
    <property type="entry name" value="HIT/MYND zinc finger-like"/>
    <property type="match status" value="1"/>
</dbReference>
<dbReference type="SUPFAM" id="SSF81901">
    <property type="entry name" value="HCP-like"/>
    <property type="match status" value="1"/>
</dbReference>